<dbReference type="PANTHER" id="PTHR45752:SF195">
    <property type="entry name" value="LEUCINE-RICH REPEAT (LRR) FAMILY PROTEIN-RELATED"/>
    <property type="match status" value="1"/>
</dbReference>
<reference evidence="4 5" key="1">
    <citation type="submission" date="2024-08" db="EMBL/GenBank/DDBJ databases">
        <title>Insights into the chromosomal genome structure of Flemingia macrophylla.</title>
        <authorList>
            <person name="Ding Y."/>
            <person name="Zhao Y."/>
            <person name="Bi W."/>
            <person name="Wu M."/>
            <person name="Zhao G."/>
            <person name="Gong Y."/>
            <person name="Li W."/>
            <person name="Zhang P."/>
        </authorList>
    </citation>
    <scope>NUCLEOTIDE SEQUENCE [LARGE SCALE GENOMIC DNA]</scope>
    <source>
        <strain evidence="4">DYQJB</strain>
        <tissue evidence="4">Leaf</tissue>
    </source>
</reference>
<name>A0ABD1LXC3_9FABA</name>
<evidence type="ECO:0000259" key="3">
    <source>
        <dbReference type="Pfam" id="PF20160"/>
    </source>
</evidence>
<dbReference type="InterPro" id="IPR045344">
    <property type="entry name" value="C-JID"/>
</dbReference>
<comment type="caution">
    <text evidence="4">The sequence shown here is derived from an EMBL/GenBank/DDBJ whole genome shotgun (WGS) entry which is preliminary data.</text>
</comment>
<dbReference type="Proteomes" id="UP001603857">
    <property type="component" value="Unassembled WGS sequence"/>
</dbReference>
<dbReference type="Pfam" id="PF20160">
    <property type="entry name" value="C-JID"/>
    <property type="match status" value="1"/>
</dbReference>
<proteinExistence type="predicted"/>
<evidence type="ECO:0000256" key="2">
    <source>
        <dbReference type="ARBA" id="ARBA00022737"/>
    </source>
</evidence>
<gene>
    <name evidence="4" type="ORF">Fmac_021435</name>
</gene>
<keyword evidence="1" id="KW-0433">Leucine-rich repeat</keyword>
<sequence>MKDIANRAGWEHLPSLRYLDLSDSESLTETPNLTGVPRLRKLVLEGCIKLRRIHRSIGILRELVYLNLRNCKNLFLNLNIIFGLNSLESVDLSGCSKPLDNGSAIQLSTSSVYKLLTLTKIEVHCSRKREDSLHFSRLRRLDLSFCNLFQIPDAIGSLQSLVSLNLEGNKFLRLSAAIKELSNLCILNLNHCKQLKYLPELPTIKERSSRYYGRLYVFNCPNLSEIEDCYHKIPRWFSKQNVGNSITMDLSSVMDDPCWMGVACCALLAAHGDPTNLIADRFIPYSFEFILLPRVYRILYRIDSTLLTYDLVSGEMDHLFILLLSREQIFSNGNLYEDEVYDRVKMGFTAEKYGQSNLHLEMKNCGYRMFFKEDLQQFNQNDVQREFFIREA</sequence>
<organism evidence="4 5">
    <name type="scientific">Flemingia macrophylla</name>
    <dbReference type="NCBI Taxonomy" id="520843"/>
    <lineage>
        <taxon>Eukaryota</taxon>
        <taxon>Viridiplantae</taxon>
        <taxon>Streptophyta</taxon>
        <taxon>Embryophyta</taxon>
        <taxon>Tracheophyta</taxon>
        <taxon>Spermatophyta</taxon>
        <taxon>Magnoliopsida</taxon>
        <taxon>eudicotyledons</taxon>
        <taxon>Gunneridae</taxon>
        <taxon>Pentapetalae</taxon>
        <taxon>rosids</taxon>
        <taxon>fabids</taxon>
        <taxon>Fabales</taxon>
        <taxon>Fabaceae</taxon>
        <taxon>Papilionoideae</taxon>
        <taxon>50 kb inversion clade</taxon>
        <taxon>NPAAA clade</taxon>
        <taxon>indigoferoid/millettioid clade</taxon>
        <taxon>Phaseoleae</taxon>
        <taxon>Flemingia</taxon>
    </lineage>
</organism>
<dbReference type="InterPro" id="IPR001611">
    <property type="entry name" value="Leu-rich_rpt"/>
</dbReference>
<keyword evidence="5" id="KW-1185">Reference proteome</keyword>
<keyword evidence="2" id="KW-0677">Repeat</keyword>
<dbReference type="SUPFAM" id="SSF52047">
    <property type="entry name" value="RNI-like"/>
    <property type="match status" value="1"/>
</dbReference>
<dbReference type="AlphaFoldDB" id="A0ABD1LXC3"/>
<dbReference type="Pfam" id="PF00560">
    <property type="entry name" value="LRR_1"/>
    <property type="match status" value="1"/>
</dbReference>
<dbReference type="Gene3D" id="3.80.10.10">
    <property type="entry name" value="Ribonuclease Inhibitor"/>
    <property type="match status" value="2"/>
</dbReference>
<feature type="domain" description="C-JID" evidence="3">
    <location>
        <begin position="231"/>
        <end position="375"/>
    </location>
</feature>
<dbReference type="PANTHER" id="PTHR45752">
    <property type="entry name" value="LEUCINE-RICH REPEAT-CONTAINING"/>
    <property type="match status" value="1"/>
</dbReference>
<dbReference type="InterPro" id="IPR032675">
    <property type="entry name" value="LRR_dom_sf"/>
</dbReference>
<evidence type="ECO:0000256" key="1">
    <source>
        <dbReference type="ARBA" id="ARBA00022614"/>
    </source>
</evidence>
<dbReference type="EMBL" id="JBGMDY010000007">
    <property type="protein sequence ID" value="KAL2328008.1"/>
    <property type="molecule type" value="Genomic_DNA"/>
</dbReference>
<evidence type="ECO:0000313" key="4">
    <source>
        <dbReference type="EMBL" id="KAL2328008.1"/>
    </source>
</evidence>
<protein>
    <recommendedName>
        <fullName evidence="3">C-JID domain-containing protein</fullName>
    </recommendedName>
</protein>
<evidence type="ECO:0000313" key="5">
    <source>
        <dbReference type="Proteomes" id="UP001603857"/>
    </source>
</evidence>
<dbReference type="InterPro" id="IPR050715">
    <property type="entry name" value="LRR-SigEffector_domain"/>
</dbReference>
<accession>A0ABD1LXC3</accession>